<dbReference type="InterPro" id="IPR009057">
    <property type="entry name" value="Homeodomain-like_sf"/>
</dbReference>
<sequence length="155" mass="17821">METKEKIVTEAITFITTRGTNAFSYKDISKEIGIKTSSIHYYFPTKNDLIVAVLEHVIQKNKEDRKRNNYSNMKSALRGYIDEHVLIREQNKVSVIAALAADINTLEPQIKAILNNYIEEEIDYLAQILNKGEKENLFVYKATPRIQALMILTNL</sequence>
<dbReference type="InterPro" id="IPR001647">
    <property type="entry name" value="HTH_TetR"/>
</dbReference>
<dbReference type="Proteomes" id="UP001566204">
    <property type="component" value="Unassembled WGS sequence"/>
</dbReference>
<dbReference type="Pfam" id="PF00440">
    <property type="entry name" value="TetR_N"/>
    <property type="match status" value="1"/>
</dbReference>
<proteinExistence type="predicted"/>
<keyword evidence="2 4" id="KW-0238">DNA-binding</keyword>
<evidence type="ECO:0000313" key="6">
    <source>
        <dbReference type="EMBL" id="MEZ0450917.1"/>
    </source>
</evidence>
<accession>A0ABV4HA64</accession>
<evidence type="ECO:0000256" key="4">
    <source>
        <dbReference type="PROSITE-ProRule" id="PRU00335"/>
    </source>
</evidence>
<evidence type="ECO:0000256" key="3">
    <source>
        <dbReference type="ARBA" id="ARBA00023163"/>
    </source>
</evidence>
<keyword evidence="1" id="KW-0805">Transcription regulation</keyword>
<comment type="caution">
    <text evidence="6">The sequence shown here is derived from an EMBL/GenBank/DDBJ whole genome shotgun (WGS) entry which is preliminary data.</text>
</comment>
<dbReference type="Gene3D" id="1.10.357.10">
    <property type="entry name" value="Tetracycline Repressor, domain 2"/>
    <property type="match status" value="1"/>
</dbReference>
<reference evidence="6 7" key="1">
    <citation type="submission" date="2024-06" db="EMBL/GenBank/DDBJ databases">
        <title>Soil Sphingobacterium thalpophilum.</title>
        <authorList>
            <person name="Yang J."/>
            <person name="Li J."/>
        </authorList>
    </citation>
    <scope>NUCLEOTIDE SEQUENCE [LARGE SCALE GENOMIC DNA]</scope>
    <source>
        <strain evidence="6 7">22g91tb</strain>
    </source>
</reference>
<dbReference type="SUPFAM" id="SSF48498">
    <property type="entry name" value="Tetracyclin repressor-like, C-terminal domain"/>
    <property type="match status" value="1"/>
</dbReference>
<keyword evidence="3" id="KW-0804">Transcription</keyword>
<dbReference type="SUPFAM" id="SSF46689">
    <property type="entry name" value="Homeodomain-like"/>
    <property type="match status" value="1"/>
</dbReference>
<dbReference type="PANTHER" id="PTHR47506:SF7">
    <property type="entry name" value="TRANSCRIPTIONAL REGULATORY PROTEIN"/>
    <property type="match status" value="1"/>
</dbReference>
<evidence type="ECO:0000259" key="5">
    <source>
        <dbReference type="PROSITE" id="PS50977"/>
    </source>
</evidence>
<dbReference type="EMBL" id="JBEOQB010000001">
    <property type="protein sequence ID" value="MEZ0450917.1"/>
    <property type="molecule type" value="Genomic_DNA"/>
</dbReference>
<feature type="domain" description="HTH tetR-type" evidence="5">
    <location>
        <begin position="1"/>
        <end position="61"/>
    </location>
</feature>
<keyword evidence="7" id="KW-1185">Reference proteome</keyword>
<dbReference type="RefSeq" id="WP_286485308.1">
    <property type="nucleotide sequence ID" value="NZ_JBEOQA010000001.1"/>
</dbReference>
<feature type="DNA-binding region" description="H-T-H motif" evidence="4">
    <location>
        <begin position="24"/>
        <end position="43"/>
    </location>
</feature>
<dbReference type="PROSITE" id="PS50977">
    <property type="entry name" value="HTH_TETR_2"/>
    <property type="match status" value="1"/>
</dbReference>
<evidence type="ECO:0000256" key="1">
    <source>
        <dbReference type="ARBA" id="ARBA00023015"/>
    </source>
</evidence>
<protein>
    <submittedName>
        <fullName evidence="6">TetR family transcriptional regulator</fullName>
    </submittedName>
</protein>
<dbReference type="PANTHER" id="PTHR47506">
    <property type="entry name" value="TRANSCRIPTIONAL REGULATORY PROTEIN"/>
    <property type="match status" value="1"/>
</dbReference>
<name>A0ABV4HA64_9SPHI</name>
<organism evidence="6 7">
    <name type="scientific">Sphingobacterium thalpophilum</name>
    <dbReference type="NCBI Taxonomy" id="259"/>
    <lineage>
        <taxon>Bacteria</taxon>
        <taxon>Pseudomonadati</taxon>
        <taxon>Bacteroidota</taxon>
        <taxon>Sphingobacteriia</taxon>
        <taxon>Sphingobacteriales</taxon>
        <taxon>Sphingobacteriaceae</taxon>
        <taxon>Sphingobacterium</taxon>
    </lineage>
</organism>
<evidence type="ECO:0000256" key="2">
    <source>
        <dbReference type="ARBA" id="ARBA00023125"/>
    </source>
</evidence>
<evidence type="ECO:0000313" key="7">
    <source>
        <dbReference type="Proteomes" id="UP001566204"/>
    </source>
</evidence>
<dbReference type="InterPro" id="IPR036271">
    <property type="entry name" value="Tet_transcr_reg_TetR-rel_C_sf"/>
</dbReference>
<gene>
    <name evidence="6" type="ORF">ABTW24_04845</name>
</gene>